<dbReference type="PANTHER" id="PTHR43884:SF12">
    <property type="entry name" value="ISOVALERYL-COA DEHYDROGENASE, MITOCHONDRIAL-RELATED"/>
    <property type="match status" value="1"/>
</dbReference>
<name>A0ABP7GRB8_9ACTN</name>
<dbReference type="InterPro" id="IPR036250">
    <property type="entry name" value="AcylCo_DH-like_C"/>
</dbReference>
<dbReference type="PANTHER" id="PTHR43884">
    <property type="entry name" value="ACYL-COA DEHYDROGENASE"/>
    <property type="match status" value="1"/>
</dbReference>
<accession>A0ABP7GRB8</accession>
<evidence type="ECO:0000256" key="4">
    <source>
        <dbReference type="ARBA" id="ARBA00022827"/>
    </source>
</evidence>
<keyword evidence="10" id="KW-1185">Reference proteome</keyword>
<dbReference type="SUPFAM" id="SSF47203">
    <property type="entry name" value="Acyl-CoA dehydrogenase C-terminal domain-like"/>
    <property type="match status" value="1"/>
</dbReference>
<dbReference type="CDD" id="cd00567">
    <property type="entry name" value="ACAD"/>
    <property type="match status" value="1"/>
</dbReference>
<organism evidence="9 10">
    <name type="scientific">Streptomyces coacervatus</name>
    <dbReference type="NCBI Taxonomy" id="647381"/>
    <lineage>
        <taxon>Bacteria</taxon>
        <taxon>Bacillati</taxon>
        <taxon>Actinomycetota</taxon>
        <taxon>Actinomycetes</taxon>
        <taxon>Kitasatosporales</taxon>
        <taxon>Streptomycetaceae</taxon>
        <taxon>Streptomyces</taxon>
    </lineage>
</organism>
<reference evidence="10" key="1">
    <citation type="journal article" date="2019" name="Int. J. Syst. Evol. Microbiol.">
        <title>The Global Catalogue of Microorganisms (GCM) 10K type strain sequencing project: providing services to taxonomists for standard genome sequencing and annotation.</title>
        <authorList>
            <consortium name="The Broad Institute Genomics Platform"/>
            <consortium name="The Broad Institute Genome Sequencing Center for Infectious Disease"/>
            <person name="Wu L."/>
            <person name="Ma J."/>
        </authorList>
    </citation>
    <scope>NUCLEOTIDE SEQUENCE [LARGE SCALE GENOMIC DNA]</scope>
    <source>
        <strain evidence="10">JCM 17138</strain>
    </source>
</reference>
<comment type="caution">
    <text evidence="9">The sequence shown here is derived from an EMBL/GenBank/DDBJ whole genome shotgun (WGS) entry which is preliminary data.</text>
</comment>
<dbReference type="SUPFAM" id="SSF56645">
    <property type="entry name" value="Acyl-CoA dehydrogenase NM domain-like"/>
    <property type="match status" value="1"/>
</dbReference>
<dbReference type="RefSeq" id="WP_275770364.1">
    <property type="nucleotide sequence ID" value="NZ_BAABDE010000001.1"/>
</dbReference>
<dbReference type="Pfam" id="PF02770">
    <property type="entry name" value="Acyl-CoA_dh_M"/>
    <property type="match status" value="1"/>
</dbReference>
<feature type="domain" description="Acyl-CoA oxidase/dehydrogenase middle" evidence="7">
    <location>
        <begin position="117"/>
        <end position="212"/>
    </location>
</feature>
<evidence type="ECO:0000256" key="3">
    <source>
        <dbReference type="ARBA" id="ARBA00022630"/>
    </source>
</evidence>
<dbReference type="Proteomes" id="UP001501009">
    <property type="component" value="Unassembled WGS sequence"/>
</dbReference>
<comment type="cofactor">
    <cofactor evidence="1 5">
        <name>FAD</name>
        <dbReference type="ChEBI" id="CHEBI:57692"/>
    </cofactor>
</comment>
<comment type="similarity">
    <text evidence="2 5">Belongs to the acyl-CoA dehydrogenase family.</text>
</comment>
<evidence type="ECO:0000313" key="9">
    <source>
        <dbReference type="EMBL" id="GAA3768364.1"/>
    </source>
</evidence>
<dbReference type="Pfam" id="PF02771">
    <property type="entry name" value="Acyl-CoA_dh_N"/>
    <property type="match status" value="1"/>
</dbReference>
<dbReference type="InterPro" id="IPR037069">
    <property type="entry name" value="AcylCoA_DH/ox_N_sf"/>
</dbReference>
<keyword evidence="3 5" id="KW-0285">Flavoprotein</keyword>
<evidence type="ECO:0000259" key="7">
    <source>
        <dbReference type="Pfam" id="PF02770"/>
    </source>
</evidence>
<dbReference type="InterPro" id="IPR006091">
    <property type="entry name" value="Acyl-CoA_Oxase/DH_mid-dom"/>
</dbReference>
<dbReference type="InterPro" id="IPR009100">
    <property type="entry name" value="AcylCoA_DH/oxidase_NM_dom_sf"/>
</dbReference>
<protein>
    <submittedName>
        <fullName evidence="9">Acyl-CoA dehydrogenase family protein</fullName>
    </submittedName>
</protein>
<feature type="domain" description="Acyl-CoA dehydrogenase/oxidase N-terminal" evidence="8">
    <location>
        <begin position="21"/>
        <end position="112"/>
    </location>
</feature>
<evidence type="ECO:0000256" key="1">
    <source>
        <dbReference type="ARBA" id="ARBA00001974"/>
    </source>
</evidence>
<proteinExistence type="inferred from homology"/>
<evidence type="ECO:0000259" key="6">
    <source>
        <dbReference type="Pfam" id="PF00441"/>
    </source>
</evidence>
<evidence type="ECO:0000256" key="5">
    <source>
        <dbReference type="RuleBase" id="RU362125"/>
    </source>
</evidence>
<dbReference type="InterPro" id="IPR009075">
    <property type="entry name" value="AcylCo_DH/oxidase_C"/>
</dbReference>
<evidence type="ECO:0000259" key="8">
    <source>
        <dbReference type="Pfam" id="PF02771"/>
    </source>
</evidence>
<sequence length="374" mass="39408">MNGLPRAEIAEGFSQWLGTLADWARKHRDGTVEWRDVAGTGLLSLTVPEHLGGAGVGFEAVSTALETAAAGCGPGGLWFAVCAHLLACQEPLVAFGDSEQQQRFLPGMMTGDVIGAHASTEYEAGSDVLSVRTAATRAAEGAWTLNGSKTFVTNGPIADVFLVLARTAPGSPLAGLTSFLVPRGTPGLSVGPPIEKAGLQGSSLATLRLDECELPDSACLGGAGAGYAVLTHTMRIERALILAPTLGLMERALQSAVEHARMRRQFGQRLADFDSVRDRLVTMKINLVSAREMLQATARQADSGRLDHARSALTKVHVSRCFNEFCNNLVDVYGGYALLPETGAGLLLDDAVASRFYSGTSDMNRKIVAQGLGL</sequence>
<feature type="domain" description="Acyl-CoA dehydrogenase/oxidase C-terminal" evidence="6">
    <location>
        <begin position="224"/>
        <end position="372"/>
    </location>
</feature>
<dbReference type="Gene3D" id="1.10.540.10">
    <property type="entry name" value="Acyl-CoA dehydrogenase/oxidase, N-terminal domain"/>
    <property type="match status" value="1"/>
</dbReference>
<keyword evidence="4 5" id="KW-0274">FAD</keyword>
<gene>
    <name evidence="9" type="ORF">GCM10022403_000020</name>
</gene>
<dbReference type="Gene3D" id="1.20.140.10">
    <property type="entry name" value="Butyryl-CoA Dehydrogenase, subunit A, domain 3"/>
    <property type="match status" value="1"/>
</dbReference>
<evidence type="ECO:0000256" key="2">
    <source>
        <dbReference type="ARBA" id="ARBA00009347"/>
    </source>
</evidence>
<keyword evidence="5" id="KW-0560">Oxidoreductase</keyword>
<dbReference type="EMBL" id="BAABDE010000001">
    <property type="protein sequence ID" value="GAA3768364.1"/>
    <property type="molecule type" value="Genomic_DNA"/>
</dbReference>
<dbReference type="Gene3D" id="2.40.110.10">
    <property type="entry name" value="Butyryl-CoA Dehydrogenase, subunit A, domain 2"/>
    <property type="match status" value="1"/>
</dbReference>
<dbReference type="Pfam" id="PF00441">
    <property type="entry name" value="Acyl-CoA_dh_1"/>
    <property type="match status" value="1"/>
</dbReference>
<dbReference type="InterPro" id="IPR046373">
    <property type="entry name" value="Acyl-CoA_Oxase/DH_mid-dom_sf"/>
</dbReference>
<evidence type="ECO:0000313" key="10">
    <source>
        <dbReference type="Proteomes" id="UP001501009"/>
    </source>
</evidence>
<dbReference type="InterPro" id="IPR013786">
    <property type="entry name" value="AcylCoA_DH/ox_N"/>
</dbReference>